<proteinExistence type="predicted"/>
<sequence>MPASLLLAGRVPLGAMPNKRGDTIEGIGKKILGTKLVTFPENPEQNDQKIRETQEVISLIELFGSRFSGLGCRVDRSAHPPFMMVDARSDLPPAFAP</sequence>
<dbReference type="AlphaFoldDB" id="A0A450WJB4"/>
<protein>
    <submittedName>
        <fullName evidence="1">Uncharacterized protein</fullName>
    </submittedName>
</protein>
<evidence type="ECO:0000313" key="1">
    <source>
        <dbReference type="EMBL" id="VFK17122.1"/>
    </source>
</evidence>
<organism evidence="1">
    <name type="scientific">Candidatus Kentrum sp. LPFa</name>
    <dbReference type="NCBI Taxonomy" id="2126335"/>
    <lineage>
        <taxon>Bacteria</taxon>
        <taxon>Pseudomonadati</taxon>
        <taxon>Pseudomonadota</taxon>
        <taxon>Gammaproteobacteria</taxon>
        <taxon>Candidatus Kentrum</taxon>
    </lineage>
</organism>
<gene>
    <name evidence="1" type="ORF">BECKLPF1236A_GA0070988_101624</name>
</gene>
<dbReference type="EMBL" id="CAADFM010000162">
    <property type="protein sequence ID" value="VFK17122.1"/>
    <property type="molecule type" value="Genomic_DNA"/>
</dbReference>
<name>A0A450WJB4_9GAMM</name>
<reference evidence="1" key="1">
    <citation type="submission" date="2019-02" db="EMBL/GenBank/DDBJ databases">
        <authorList>
            <person name="Gruber-Vodicka R. H."/>
            <person name="Seah K. B. B."/>
        </authorList>
    </citation>
    <scope>NUCLEOTIDE SEQUENCE</scope>
    <source>
        <strain evidence="1">BECK_S312</strain>
    </source>
</reference>
<accession>A0A450WJB4</accession>